<dbReference type="PROSITE" id="PS50206">
    <property type="entry name" value="RHODANESE_3"/>
    <property type="match status" value="1"/>
</dbReference>
<sequence length="174" mass="19084">MFKSSLTAARCSSLLTASAMRMPLLPRAAAFSVTPTTCGRFADHVSAVRPNIKEMTVAELNKRLSLDPIHGPPSSLHILDIRETYEWNEEHIPFAIYTGRGNLERDIEGVAPDVYEDVILYCAGGVRSVLAADALQKMGYRNVYSLTGGIAAWKKAKLPIIQSPSTYSEKAHYG</sequence>
<proteinExistence type="predicted"/>
<dbReference type="SMART" id="SM00450">
    <property type="entry name" value="RHOD"/>
    <property type="match status" value="1"/>
</dbReference>
<feature type="domain" description="Rhodanese" evidence="1">
    <location>
        <begin position="72"/>
        <end position="162"/>
    </location>
</feature>
<reference evidence="2 3" key="1">
    <citation type="submission" date="2021-02" db="EMBL/GenBank/DDBJ databases">
        <title>Variation within the Batrachochytrium salamandrivorans European outbreak.</title>
        <authorList>
            <person name="Kelly M."/>
            <person name="Pasmans F."/>
            <person name="Shea T.P."/>
            <person name="Munoz J.F."/>
            <person name="Carranza S."/>
            <person name="Cuomo C.A."/>
            <person name="Martel A."/>
        </authorList>
    </citation>
    <scope>NUCLEOTIDE SEQUENCE [LARGE SCALE GENOMIC DNA]</scope>
    <source>
        <strain evidence="2 3">AMFP18/2</strain>
    </source>
</reference>
<evidence type="ECO:0000259" key="1">
    <source>
        <dbReference type="PROSITE" id="PS50206"/>
    </source>
</evidence>
<gene>
    <name evidence="2" type="ORF">BASA50_011155</name>
</gene>
<dbReference type="SUPFAM" id="SSF52821">
    <property type="entry name" value="Rhodanese/Cell cycle control phosphatase"/>
    <property type="match status" value="1"/>
</dbReference>
<evidence type="ECO:0000313" key="2">
    <source>
        <dbReference type="EMBL" id="KAH6587764.1"/>
    </source>
</evidence>
<protein>
    <recommendedName>
        <fullName evidence="1">Rhodanese domain-containing protein</fullName>
    </recommendedName>
</protein>
<organism evidence="2 3">
    <name type="scientific">Batrachochytrium salamandrivorans</name>
    <dbReference type="NCBI Taxonomy" id="1357716"/>
    <lineage>
        <taxon>Eukaryota</taxon>
        <taxon>Fungi</taxon>
        <taxon>Fungi incertae sedis</taxon>
        <taxon>Chytridiomycota</taxon>
        <taxon>Chytridiomycota incertae sedis</taxon>
        <taxon>Chytridiomycetes</taxon>
        <taxon>Rhizophydiales</taxon>
        <taxon>Rhizophydiales incertae sedis</taxon>
        <taxon>Batrachochytrium</taxon>
    </lineage>
</organism>
<dbReference type="InterPro" id="IPR001763">
    <property type="entry name" value="Rhodanese-like_dom"/>
</dbReference>
<dbReference type="PANTHER" id="PTHR44086">
    <property type="entry name" value="THIOSULFATE SULFURTRANSFERASE RDL2, MITOCHONDRIAL-RELATED"/>
    <property type="match status" value="1"/>
</dbReference>
<name>A0ABQ8EWF8_9FUNG</name>
<comment type="caution">
    <text evidence="2">The sequence shown here is derived from an EMBL/GenBank/DDBJ whole genome shotgun (WGS) entry which is preliminary data.</text>
</comment>
<dbReference type="PANTHER" id="PTHR44086:SF10">
    <property type="entry name" value="THIOSULFATE SULFURTRANSFERASE_RHODANESE-LIKE DOMAIN-CONTAINING PROTEIN 3"/>
    <property type="match status" value="1"/>
</dbReference>
<evidence type="ECO:0000313" key="3">
    <source>
        <dbReference type="Proteomes" id="UP001648503"/>
    </source>
</evidence>
<accession>A0ABQ8EWF8</accession>
<dbReference type="Gene3D" id="3.40.250.10">
    <property type="entry name" value="Rhodanese-like domain"/>
    <property type="match status" value="1"/>
</dbReference>
<dbReference type="InterPro" id="IPR036873">
    <property type="entry name" value="Rhodanese-like_dom_sf"/>
</dbReference>
<dbReference type="EMBL" id="JAFCIX010000553">
    <property type="protein sequence ID" value="KAH6587764.1"/>
    <property type="molecule type" value="Genomic_DNA"/>
</dbReference>
<dbReference type="CDD" id="cd00158">
    <property type="entry name" value="RHOD"/>
    <property type="match status" value="1"/>
</dbReference>
<keyword evidence="3" id="KW-1185">Reference proteome</keyword>
<dbReference type="Proteomes" id="UP001648503">
    <property type="component" value="Unassembled WGS sequence"/>
</dbReference>
<dbReference type="Pfam" id="PF00581">
    <property type="entry name" value="Rhodanese"/>
    <property type="match status" value="1"/>
</dbReference>